<dbReference type="Pfam" id="PF09824">
    <property type="entry name" value="ArsR"/>
    <property type="match status" value="1"/>
</dbReference>
<dbReference type="eggNOG" id="arCOG04366">
    <property type="taxonomic scope" value="Archaea"/>
</dbReference>
<dbReference type="STRING" id="572546.Arcpr_0225"/>
<dbReference type="GeneID" id="8738875"/>
<dbReference type="PaxDb" id="572546-Arcpr_0225"/>
<sequence>MRRVKLVNDVVDLVPILYMFSTTTYKNVYSALLDDWYTLNELKEMFGEGVEEALKILKSAGMLEVRWRMPKDPAGKPEKEYHVTYTHLNASFYVSLIELNKVLEVIFMPEDEFEEVVKKVIDEIKAGRMSVQHISRDLKLEPIVVRAIAKRSLKLNLKGNIVEIAKEEEI</sequence>
<protein>
    <recommendedName>
        <fullName evidence="3">ArsR family transcriptional regulator</fullName>
    </recommendedName>
</protein>
<dbReference type="InterPro" id="IPR014517">
    <property type="entry name" value="ArsR_tscrpt_regulator"/>
</dbReference>
<dbReference type="HOGENOM" id="CLU_129660_0_0_2"/>
<reference evidence="1 2" key="1">
    <citation type="journal article" date="2010" name="Stand. Genomic Sci.">
        <title>Complete genome sequence of Archaeoglobus profundus type strain (AV18).</title>
        <authorList>
            <person name="von Jan M."/>
            <person name="Lapidus A."/>
            <person name="Del Rio T.G."/>
            <person name="Copeland A."/>
            <person name="Tice H."/>
            <person name="Cheng J.F."/>
            <person name="Lucas S."/>
            <person name="Chen F."/>
            <person name="Nolan M."/>
            <person name="Goodwin L."/>
            <person name="Han C."/>
            <person name="Pitluck S."/>
            <person name="Liolios K."/>
            <person name="Ivanova N."/>
            <person name="Mavromatis K."/>
            <person name="Ovchinnikova G."/>
            <person name="Chertkov O."/>
            <person name="Pati A."/>
            <person name="Chen A."/>
            <person name="Palaniappan K."/>
            <person name="Land M."/>
            <person name="Hauser L."/>
            <person name="Chang Y.J."/>
            <person name="Jeffries C.D."/>
            <person name="Saunders E."/>
            <person name="Brettin T."/>
            <person name="Detter J.C."/>
            <person name="Chain P."/>
            <person name="Eichinger K."/>
            <person name="Huber H."/>
            <person name="Spring S."/>
            <person name="Rohde M."/>
            <person name="Goker M."/>
            <person name="Wirth R."/>
            <person name="Woyke T."/>
            <person name="Bristow J."/>
            <person name="Eisen J.A."/>
            <person name="Markowitz V."/>
            <person name="Hugenholtz P."/>
            <person name="Kyrpides N.C."/>
            <person name="Klenk H.P."/>
        </authorList>
    </citation>
    <scope>NUCLEOTIDE SEQUENCE [LARGE SCALE GENOMIC DNA]</scope>
    <source>
        <strain evidence="2">DSM 5631 / JCM 9629 / NBRC 100127 / Av18</strain>
    </source>
</reference>
<name>D2RG71_ARCPA</name>
<evidence type="ECO:0000313" key="1">
    <source>
        <dbReference type="EMBL" id="ADB57296.1"/>
    </source>
</evidence>
<organism evidence="1 2">
    <name type="scientific">Archaeoglobus profundus (strain DSM 5631 / JCM 9629 / NBRC 100127 / Av18)</name>
    <dbReference type="NCBI Taxonomy" id="572546"/>
    <lineage>
        <taxon>Archaea</taxon>
        <taxon>Methanobacteriati</taxon>
        <taxon>Methanobacteriota</taxon>
        <taxon>Archaeoglobi</taxon>
        <taxon>Archaeoglobales</taxon>
        <taxon>Archaeoglobaceae</taxon>
        <taxon>Archaeoglobus</taxon>
    </lineage>
</organism>
<dbReference type="PIRSF" id="PIRSF022057">
    <property type="entry name" value="UCP022057"/>
    <property type="match status" value="1"/>
</dbReference>
<evidence type="ECO:0000313" key="2">
    <source>
        <dbReference type="Proteomes" id="UP000001901"/>
    </source>
</evidence>
<dbReference type="OrthoDB" id="49861at2157"/>
<dbReference type="RefSeq" id="WP_012939632.1">
    <property type="nucleotide sequence ID" value="NC_013741.1"/>
</dbReference>
<proteinExistence type="predicted"/>
<dbReference type="AlphaFoldDB" id="D2RG71"/>
<evidence type="ECO:0008006" key="3">
    <source>
        <dbReference type="Google" id="ProtNLM"/>
    </source>
</evidence>
<dbReference type="KEGG" id="apo:Arcpr_0225"/>
<gene>
    <name evidence="1" type="ordered locus">Arcpr_0225</name>
</gene>
<accession>D2RG71</accession>
<dbReference type="EMBL" id="CP001857">
    <property type="protein sequence ID" value="ADB57296.1"/>
    <property type="molecule type" value="Genomic_DNA"/>
</dbReference>
<keyword evidence="2" id="KW-1185">Reference proteome</keyword>
<dbReference type="Proteomes" id="UP000001901">
    <property type="component" value="Chromosome"/>
</dbReference>